<name>A0AAW2TC17_9LAMI</name>
<protein>
    <submittedName>
        <fullName evidence="1">Uncharacterized protein</fullName>
    </submittedName>
</protein>
<dbReference type="EMBL" id="JACGWN010000015">
    <property type="protein sequence ID" value="KAL0402004.1"/>
    <property type="molecule type" value="Genomic_DNA"/>
</dbReference>
<reference evidence="1" key="2">
    <citation type="journal article" date="2024" name="Plant">
        <title>Genomic evolution and insights into agronomic trait innovations of Sesamum species.</title>
        <authorList>
            <person name="Miao H."/>
            <person name="Wang L."/>
            <person name="Qu L."/>
            <person name="Liu H."/>
            <person name="Sun Y."/>
            <person name="Le M."/>
            <person name="Wang Q."/>
            <person name="Wei S."/>
            <person name="Zheng Y."/>
            <person name="Lin W."/>
            <person name="Duan Y."/>
            <person name="Cao H."/>
            <person name="Xiong S."/>
            <person name="Wang X."/>
            <person name="Wei L."/>
            <person name="Li C."/>
            <person name="Ma Q."/>
            <person name="Ju M."/>
            <person name="Zhao R."/>
            <person name="Li G."/>
            <person name="Mu C."/>
            <person name="Tian Q."/>
            <person name="Mei H."/>
            <person name="Zhang T."/>
            <person name="Gao T."/>
            <person name="Zhang H."/>
        </authorList>
    </citation>
    <scope>NUCLEOTIDE SEQUENCE</scope>
    <source>
        <strain evidence="1">KEN1</strain>
    </source>
</reference>
<dbReference type="AlphaFoldDB" id="A0AAW2TC17"/>
<evidence type="ECO:0000313" key="1">
    <source>
        <dbReference type="EMBL" id="KAL0402004.1"/>
    </source>
</evidence>
<organism evidence="1">
    <name type="scientific">Sesamum latifolium</name>
    <dbReference type="NCBI Taxonomy" id="2727402"/>
    <lineage>
        <taxon>Eukaryota</taxon>
        <taxon>Viridiplantae</taxon>
        <taxon>Streptophyta</taxon>
        <taxon>Embryophyta</taxon>
        <taxon>Tracheophyta</taxon>
        <taxon>Spermatophyta</taxon>
        <taxon>Magnoliopsida</taxon>
        <taxon>eudicotyledons</taxon>
        <taxon>Gunneridae</taxon>
        <taxon>Pentapetalae</taxon>
        <taxon>asterids</taxon>
        <taxon>lamiids</taxon>
        <taxon>Lamiales</taxon>
        <taxon>Pedaliaceae</taxon>
        <taxon>Sesamum</taxon>
    </lineage>
</organism>
<proteinExistence type="predicted"/>
<gene>
    <name evidence="1" type="ORF">Slati_4230300</name>
</gene>
<accession>A0AAW2TC17</accession>
<comment type="caution">
    <text evidence="1">The sequence shown here is derived from an EMBL/GenBank/DDBJ whole genome shotgun (WGS) entry which is preliminary data.</text>
</comment>
<sequence length="105" mass="11535">MRSDLQDPFQKEFLEVKLFLLKYSNFPPPAVSRRARDLASSHHASSWPVSLHLASLLAGNPASSRVAGARDLRARNLRAGCLSPSNGLPSLSFKSIQLLKELIPN</sequence>
<reference evidence="1" key="1">
    <citation type="submission" date="2020-06" db="EMBL/GenBank/DDBJ databases">
        <authorList>
            <person name="Li T."/>
            <person name="Hu X."/>
            <person name="Zhang T."/>
            <person name="Song X."/>
            <person name="Zhang H."/>
            <person name="Dai N."/>
            <person name="Sheng W."/>
            <person name="Hou X."/>
            <person name="Wei L."/>
        </authorList>
    </citation>
    <scope>NUCLEOTIDE SEQUENCE</scope>
    <source>
        <strain evidence="1">KEN1</strain>
        <tissue evidence="1">Leaf</tissue>
    </source>
</reference>